<dbReference type="Proteomes" id="UP001163603">
    <property type="component" value="Chromosome 9"/>
</dbReference>
<protein>
    <submittedName>
        <fullName evidence="1">Uncharacterized protein</fullName>
    </submittedName>
</protein>
<dbReference type="EMBL" id="CM047744">
    <property type="protein sequence ID" value="KAJ0028494.1"/>
    <property type="molecule type" value="Genomic_DNA"/>
</dbReference>
<evidence type="ECO:0000313" key="1">
    <source>
        <dbReference type="EMBL" id="KAJ0028494.1"/>
    </source>
</evidence>
<sequence>MQKMKYSWNVACEVMRLTPTIQGTFIEVMTDFTYAAYTVYRGWKLYWTVDSTNMDAKYFPDPEKFNPSRYDEKNNLRCACFSILDMIFDIFRVG</sequence>
<accession>A0ACC0Y498</accession>
<name>A0ACC0Y498_9ROSI</name>
<organism evidence="1 2">
    <name type="scientific">Pistacia integerrima</name>
    <dbReference type="NCBI Taxonomy" id="434235"/>
    <lineage>
        <taxon>Eukaryota</taxon>
        <taxon>Viridiplantae</taxon>
        <taxon>Streptophyta</taxon>
        <taxon>Embryophyta</taxon>
        <taxon>Tracheophyta</taxon>
        <taxon>Spermatophyta</taxon>
        <taxon>Magnoliopsida</taxon>
        <taxon>eudicotyledons</taxon>
        <taxon>Gunneridae</taxon>
        <taxon>Pentapetalae</taxon>
        <taxon>rosids</taxon>
        <taxon>malvids</taxon>
        <taxon>Sapindales</taxon>
        <taxon>Anacardiaceae</taxon>
        <taxon>Pistacia</taxon>
    </lineage>
</organism>
<evidence type="ECO:0000313" key="2">
    <source>
        <dbReference type="Proteomes" id="UP001163603"/>
    </source>
</evidence>
<proteinExistence type="predicted"/>
<reference evidence="2" key="1">
    <citation type="journal article" date="2023" name="G3 (Bethesda)">
        <title>Genome assembly and association tests identify interacting loci associated with vigor, precocity, and sex in interspecific pistachio rootstocks.</title>
        <authorList>
            <person name="Palmer W."/>
            <person name="Jacygrad E."/>
            <person name="Sagayaradj S."/>
            <person name="Cavanaugh K."/>
            <person name="Han R."/>
            <person name="Bertier L."/>
            <person name="Beede B."/>
            <person name="Kafkas S."/>
            <person name="Golino D."/>
            <person name="Preece J."/>
            <person name="Michelmore R."/>
        </authorList>
    </citation>
    <scope>NUCLEOTIDE SEQUENCE [LARGE SCALE GENOMIC DNA]</scope>
</reference>
<comment type="caution">
    <text evidence="1">The sequence shown here is derived from an EMBL/GenBank/DDBJ whole genome shotgun (WGS) entry which is preliminary data.</text>
</comment>
<gene>
    <name evidence="1" type="ORF">Pint_35119</name>
</gene>
<keyword evidence="2" id="KW-1185">Reference proteome</keyword>